<evidence type="ECO:0000313" key="9">
    <source>
        <dbReference type="EMBL" id="AGT36574.1"/>
    </source>
</evidence>
<dbReference type="GO" id="GO:0008685">
    <property type="term" value="F:2-C-methyl-D-erythritol 2,4-cyclodiphosphate synthase activity"/>
    <property type="evidence" value="ECO:0007669"/>
    <property type="project" value="UniProtKB-EC"/>
</dbReference>
<dbReference type="RefSeq" id="NP_001289517.1">
    <property type="nucleotide sequence ID" value="NM_001302588.1"/>
</dbReference>
<evidence type="ECO:0000256" key="7">
    <source>
        <dbReference type="ARBA" id="ARBA00023239"/>
    </source>
</evidence>
<comment type="catalytic activity">
    <reaction evidence="1">
        <text>4-CDP-2-C-methyl-D-erythritol 2-phosphate = 2-C-methyl-D-erythritol 2,4-cyclic diphosphate + CMP</text>
        <dbReference type="Rhea" id="RHEA:23864"/>
        <dbReference type="ChEBI" id="CHEBI:57919"/>
        <dbReference type="ChEBI" id="CHEBI:58483"/>
        <dbReference type="ChEBI" id="CHEBI:60377"/>
        <dbReference type="EC" id="4.6.1.12"/>
    </reaction>
</comment>
<feature type="domain" description="2-C-methyl-D-erythritol 2,4-cyclodiphosphate synthase" evidence="8">
    <location>
        <begin position="238"/>
        <end position="314"/>
    </location>
</feature>
<proteinExistence type="evidence at transcript level"/>
<dbReference type="GO" id="GO:0019288">
    <property type="term" value="P:isopentenyl diphosphate biosynthetic process, methylerythritol 4-phosphate pathway"/>
    <property type="evidence" value="ECO:0007669"/>
    <property type="project" value="UniProtKB-UniPathway"/>
</dbReference>
<dbReference type="KEGG" id="nsy:104210807"/>
<dbReference type="HAMAP" id="MF_00107">
    <property type="entry name" value="IspF"/>
    <property type="match status" value="1"/>
</dbReference>
<dbReference type="GO" id="GO:0030170">
    <property type="term" value="F:pyridoxal phosphate binding"/>
    <property type="evidence" value="ECO:0007669"/>
    <property type="project" value="InterPro"/>
</dbReference>
<reference evidence="11" key="4">
    <citation type="submission" date="2025-04" db="UniProtKB">
        <authorList>
            <consortium name="RefSeq"/>
        </authorList>
    </citation>
    <scope>IDENTIFICATION</scope>
    <source>
        <tissue evidence="11">Leaf</tissue>
    </source>
</reference>
<dbReference type="AlphaFoldDB" id="S6A6C0"/>
<keyword evidence="6" id="KW-0414">Isoprene biosynthesis</keyword>
<keyword evidence="7" id="KW-0456">Lyase</keyword>
<dbReference type="eggNOG" id="KOG0256">
    <property type="taxonomic scope" value="Eukaryota"/>
</dbReference>
<feature type="domain" description="2-C-methyl-D-erythritol 2,4-cyclodiphosphate synthase" evidence="8">
    <location>
        <begin position="75"/>
        <end position="158"/>
    </location>
</feature>
<sequence>MAMASSLFISTPIPTKSISKQIPFSFPSSNPIIRSFTHKPSRNLVVSSSAAATNAIEAEPQTSNSATTPAKSLPFRVGHGFDLHRLEPGYPLIIGGINIPHDRGCEAHSDGDVLLHCVVDAILGALGLPDIGQIFPDTDPKWKGAPSSVFMEEASDEIFIKKFIAESSERLGKRQGMFTKGLAQVGISTLKSNAGLFFWMDLRRLLKESTFEAELELWRIIISEVKLNLHQGVLFIAQNQVRLMHEAGYELGNLDATLILQRPKVSPHKEAIRANLCKLLGADPSVVNLKAKTHEKVDSLGENRSIAAHTVVLLMKK</sequence>
<evidence type="ECO:0000256" key="2">
    <source>
        <dbReference type="ARBA" id="ARBA00001968"/>
    </source>
</evidence>
<evidence type="ECO:0000256" key="6">
    <source>
        <dbReference type="ARBA" id="ARBA00023229"/>
    </source>
</evidence>
<dbReference type="UniPathway" id="UPA00056">
    <property type="reaction ID" value="UER00095"/>
</dbReference>
<dbReference type="SUPFAM" id="SSF69765">
    <property type="entry name" value="IpsF-like"/>
    <property type="match status" value="2"/>
</dbReference>
<organism evidence="9">
    <name type="scientific">Nicotiana sylvestris</name>
    <name type="common">Wood tobacco</name>
    <name type="synonym">South American tobacco</name>
    <dbReference type="NCBI Taxonomy" id="4096"/>
    <lineage>
        <taxon>Eukaryota</taxon>
        <taxon>Viridiplantae</taxon>
        <taxon>Streptophyta</taxon>
        <taxon>Embryophyta</taxon>
        <taxon>Tracheophyta</taxon>
        <taxon>Spermatophyta</taxon>
        <taxon>Magnoliopsida</taxon>
        <taxon>eudicotyledons</taxon>
        <taxon>Gunneridae</taxon>
        <taxon>Pentapetalae</taxon>
        <taxon>asterids</taxon>
        <taxon>lamiids</taxon>
        <taxon>Solanales</taxon>
        <taxon>Solanaceae</taxon>
        <taxon>Nicotianoideae</taxon>
        <taxon>Nicotianeae</taxon>
        <taxon>Nicotiana</taxon>
    </lineage>
</organism>
<evidence type="ECO:0000313" key="10">
    <source>
        <dbReference type="Proteomes" id="UP000189701"/>
    </source>
</evidence>
<dbReference type="GO" id="GO:0016114">
    <property type="term" value="P:terpenoid biosynthetic process"/>
    <property type="evidence" value="ECO:0007669"/>
    <property type="project" value="InterPro"/>
</dbReference>
<dbReference type="InterPro" id="IPR003526">
    <property type="entry name" value="MECDP_synthase"/>
</dbReference>
<evidence type="ECO:0000259" key="8">
    <source>
        <dbReference type="Pfam" id="PF02542"/>
    </source>
</evidence>
<dbReference type="Gene3D" id="3.30.1330.50">
    <property type="entry name" value="2-C-methyl-D-erythritol 2,4-cyclodiphosphate synthase"/>
    <property type="match status" value="2"/>
</dbReference>
<keyword evidence="5" id="KW-0479">Metal-binding</keyword>
<dbReference type="STRING" id="4096.S6A6C0"/>
<reference evidence="9" key="2">
    <citation type="submission" date="2013-04" db="EMBL/GenBank/DDBJ databases">
        <title>Molecular cloning and expression analysis of the 2-C-methyl-d-erythritol 2,4-cyclodiphosphate in wild tobacco.</title>
        <authorList>
            <person name="Jing L."/>
        </authorList>
    </citation>
    <scope>NUCLEOTIDE SEQUENCE</scope>
    <source>
        <strain evidence="9">PMD 18-T</strain>
    </source>
</reference>
<comment type="pathway">
    <text evidence="3">Isoprenoid biosynthesis; isopentenyl diphosphate biosynthesis via DXP pathway; isopentenyl diphosphate from 1-deoxy-D-xylulose 5-phosphate: step 4/6.</text>
</comment>
<dbReference type="PROSITE" id="PS01350">
    <property type="entry name" value="ISPF"/>
    <property type="match status" value="1"/>
</dbReference>
<dbReference type="PANTHER" id="PTHR43181">
    <property type="entry name" value="2-C-METHYL-D-ERYTHRITOL 2,4-CYCLODIPHOSPHATE SYNTHASE, CHLOROPLASTIC"/>
    <property type="match status" value="1"/>
</dbReference>
<accession>S6A6C0</accession>
<name>S6A6C0_NICSY</name>
<evidence type="ECO:0000313" key="11">
    <source>
        <dbReference type="RefSeq" id="XP_009758087.1"/>
    </source>
</evidence>
<reference evidence="9" key="3">
    <citation type="journal article" date="2015" name="Genet. Mol. Res.">
        <title>Cloning and expression analysis of terpenoid metabolism-related gene NsyCMS in Nicotiana sylvestris.</title>
        <authorList>
            <person name="Lv J."/>
            <person name="Liu G.S."/>
            <person name="Li W."/>
            <person name="Hussian Z."/>
            <person name="Sun Y.H."/>
        </authorList>
    </citation>
    <scope>NUCLEOTIDE SEQUENCE</scope>
    <source>
        <strain evidence="9">PMD 18-T</strain>
    </source>
</reference>
<dbReference type="PANTHER" id="PTHR43181:SF1">
    <property type="entry name" value="2-C-METHYL-D-ERYTHRITOL 2,4-CYCLODIPHOSPHATE SYNTHASE, CHLOROPLASTIC"/>
    <property type="match status" value="1"/>
</dbReference>
<evidence type="ECO:0000256" key="3">
    <source>
        <dbReference type="ARBA" id="ARBA00004709"/>
    </source>
</evidence>
<dbReference type="RefSeq" id="XP_009758087.1">
    <property type="nucleotide sequence ID" value="XM_009759785.1"/>
</dbReference>
<gene>
    <name evidence="11" type="primary">LOC104210807</name>
</gene>
<dbReference type="InterPro" id="IPR020555">
    <property type="entry name" value="MECDP_synthase_CS"/>
</dbReference>
<keyword evidence="10" id="KW-1185">Reference proteome</keyword>
<dbReference type="InterPro" id="IPR015424">
    <property type="entry name" value="PyrdxlP-dep_Trfase"/>
</dbReference>
<dbReference type="InterPro" id="IPR036571">
    <property type="entry name" value="MECDP_synthase_sf"/>
</dbReference>
<dbReference type="Pfam" id="PF02542">
    <property type="entry name" value="YgbB"/>
    <property type="match status" value="2"/>
</dbReference>
<evidence type="ECO:0000256" key="1">
    <source>
        <dbReference type="ARBA" id="ARBA00000200"/>
    </source>
</evidence>
<reference evidence="10" key="1">
    <citation type="journal article" date="2013" name="Genome Biol.">
        <title>Reference genomes and transcriptomes of Nicotiana sylvestris and Nicotiana tomentosiformis.</title>
        <authorList>
            <person name="Sierro N."/>
            <person name="Battey J.N."/>
            <person name="Ouadi S."/>
            <person name="Bovet L."/>
            <person name="Goepfert S."/>
            <person name="Bakaher N."/>
            <person name="Peitsch M.C."/>
            <person name="Ivanov N.V."/>
        </authorList>
    </citation>
    <scope>NUCLEOTIDE SEQUENCE [LARGE SCALE GENOMIC DNA]</scope>
</reference>
<dbReference type="GeneID" id="104210807"/>
<dbReference type="CDD" id="cd00554">
    <property type="entry name" value="MECDP_synthase"/>
    <property type="match status" value="1"/>
</dbReference>
<dbReference type="EC" id="4.6.1.12" evidence="4"/>
<evidence type="ECO:0000256" key="4">
    <source>
        <dbReference type="ARBA" id="ARBA00012579"/>
    </source>
</evidence>
<dbReference type="SUPFAM" id="SSF53383">
    <property type="entry name" value="PLP-dependent transferases"/>
    <property type="match status" value="1"/>
</dbReference>
<dbReference type="EMBL" id="KC961733">
    <property type="protein sequence ID" value="AGT36574.1"/>
    <property type="molecule type" value="mRNA"/>
</dbReference>
<dbReference type="Proteomes" id="UP000189701">
    <property type="component" value="Unplaced"/>
</dbReference>
<dbReference type="GO" id="GO:0046872">
    <property type="term" value="F:metal ion binding"/>
    <property type="evidence" value="ECO:0007669"/>
    <property type="project" value="UniProtKB-KW"/>
</dbReference>
<comment type="cofactor">
    <cofactor evidence="2">
        <name>a divalent metal cation</name>
        <dbReference type="ChEBI" id="CHEBI:60240"/>
    </cofactor>
</comment>
<protein>
    <recommendedName>
        <fullName evidence="4">2-C-methyl-D-erythritol 2,4-cyclodiphosphate synthase</fullName>
        <ecNumber evidence="4">4.6.1.12</ecNumber>
    </recommendedName>
</protein>
<evidence type="ECO:0000256" key="5">
    <source>
        <dbReference type="ARBA" id="ARBA00022723"/>
    </source>
</evidence>